<dbReference type="RefSeq" id="WP_208643914.1">
    <property type="nucleotide sequence ID" value="NZ_QGTL01000002.1"/>
</dbReference>
<evidence type="ECO:0000313" key="3">
    <source>
        <dbReference type="EMBL" id="PWV79196.1"/>
    </source>
</evidence>
<dbReference type="PANTHER" id="PTHR46797">
    <property type="entry name" value="HTH-TYPE TRANSCRIPTIONAL REGULATOR"/>
    <property type="match status" value="1"/>
</dbReference>
<dbReference type="InterPro" id="IPR014710">
    <property type="entry name" value="RmlC-like_jellyroll"/>
</dbReference>
<feature type="domain" description="HTH cro/C1-type" evidence="2">
    <location>
        <begin position="13"/>
        <end position="67"/>
    </location>
</feature>
<dbReference type="InterPro" id="IPR010982">
    <property type="entry name" value="Lambda_DNA-bd_dom_sf"/>
</dbReference>
<dbReference type="EMBL" id="QGTL01000002">
    <property type="protein sequence ID" value="PWV79196.1"/>
    <property type="molecule type" value="Genomic_DNA"/>
</dbReference>
<dbReference type="GO" id="GO:0003700">
    <property type="term" value="F:DNA-binding transcription factor activity"/>
    <property type="evidence" value="ECO:0007669"/>
    <property type="project" value="TreeGrafter"/>
</dbReference>
<dbReference type="Proteomes" id="UP000246410">
    <property type="component" value="Unassembled WGS sequence"/>
</dbReference>
<dbReference type="Gene3D" id="2.60.120.10">
    <property type="entry name" value="Jelly Rolls"/>
    <property type="match status" value="1"/>
</dbReference>
<keyword evidence="1" id="KW-0238">DNA-binding</keyword>
<dbReference type="InterPro" id="IPR011051">
    <property type="entry name" value="RmlC_Cupin_sf"/>
</dbReference>
<evidence type="ECO:0000256" key="1">
    <source>
        <dbReference type="ARBA" id="ARBA00023125"/>
    </source>
</evidence>
<name>A0A317NUY7_9NOCA</name>
<evidence type="ECO:0000259" key="2">
    <source>
        <dbReference type="PROSITE" id="PS50943"/>
    </source>
</evidence>
<evidence type="ECO:0000313" key="4">
    <source>
        <dbReference type="Proteomes" id="UP000246410"/>
    </source>
</evidence>
<comment type="caution">
    <text evidence="3">The sequence shown here is derived from an EMBL/GenBank/DDBJ whole genome shotgun (WGS) entry which is preliminary data.</text>
</comment>
<dbReference type="AlphaFoldDB" id="A0A317NUY7"/>
<dbReference type="InterPro" id="IPR050807">
    <property type="entry name" value="TransReg_Diox_bact_type"/>
</dbReference>
<gene>
    <name evidence="3" type="ORF">DFR69_102259</name>
</gene>
<dbReference type="SUPFAM" id="SSF51182">
    <property type="entry name" value="RmlC-like cupins"/>
    <property type="match status" value="1"/>
</dbReference>
<sequence length="202" mass="21586">MDNAGNRQLGSVIRAHRRAAGQTLAVLAAETGLSASFLSQLENGRTNSSLRSLQQIADALSTTATALLAAADDAAPAPIVRADENAALPQDEPGDGTVRVLAHGDRDLRALEFTGGTSRGDRDFAHAGDEIIHVVRGRVSLVADGTEYELGQGDTYYCRAGERHRWWAHSPDTTTLVVAVADGRTVKHTHRTKQNEPLTDAR</sequence>
<reference evidence="3 4" key="1">
    <citation type="submission" date="2018-05" db="EMBL/GenBank/DDBJ databases">
        <title>Genomic Encyclopedia of Type Strains, Phase IV (KMG-IV): sequencing the most valuable type-strain genomes for metagenomic binning, comparative biology and taxonomic classification.</title>
        <authorList>
            <person name="Goeker M."/>
        </authorList>
    </citation>
    <scope>NUCLEOTIDE SEQUENCE [LARGE SCALE GENOMIC DNA]</scope>
    <source>
        <strain evidence="3 4">DSM 44717</strain>
    </source>
</reference>
<dbReference type="Pfam" id="PF07883">
    <property type="entry name" value="Cupin_2"/>
    <property type="match status" value="1"/>
</dbReference>
<keyword evidence="4" id="KW-1185">Reference proteome</keyword>
<dbReference type="InterPro" id="IPR013096">
    <property type="entry name" value="Cupin_2"/>
</dbReference>
<dbReference type="PROSITE" id="PS50943">
    <property type="entry name" value="HTH_CROC1"/>
    <property type="match status" value="1"/>
</dbReference>
<dbReference type="CDD" id="cd02209">
    <property type="entry name" value="cupin_XRE_C"/>
    <property type="match status" value="1"/>
</dbReference>
<protein>
    <submittedName>
        <fullName evidence="3">XRE family transcriptional regulator</fullName>
    </submittedName>
</protein>
<dbReference type="GO" id="GO:0003677">
    <property type="term" value="F:DNA binding"/>
    <property type="evidence" value="ECO:0007669"/>
    <property type="project" value="UniProtKB-KW"/>
</dbReference>
<dbReference type="GO" id="GO:0005829">
    <property type="term" value="C:cytosol"/>
    <property type="evidence" value="ECO:0007669"/>
    <property type="project" value="TreeGrafter"/>
</dbReference>
<accession>A0A317NUY7</accession>
<dbReference type="SMART" id="SM00530">
    <property type="entry name" value="HTH_XRE"/>
    <property type="match status" value="1"/>
</dbReference>
<dbReference type="PANTHER" id="PTHR46797:SF1">
    <property type="entry name" value="METHYLPHOSPHONATE SYNTHASE"/>
    <property type="match status" value="1"/>
</dbReference>
<proteinExistence type="predicted"/>
<dbReference type="CDD" id="cd00093">
    <property type="entry name" value="HTH_XRE"/>
    <property type="match status" value="1"/>
</dbReference>
<dbReference type="InterPro" id="IPR001387">
    <property type="entry name" value="Cro/C1-type_HTH"/>
</dbReference>
<dbReference type="SUPFAM" id="SSF47413">
    <property type="entry name" value="lambda repressor-like DNA-binding domains"/>
    <property type="match status" value="1"/>
</dbReference>
<dbReference type="Gene3D" id="1.10.260.40">
    <property type="entry name" value="lambda repressor-like DNA-binding domains"/>
    <property type="match status" value="1"/>
</dbReference>
<organism evidence="3 4">
    <name type="scientific">Nocardia neocaledoniensis</name>
    <dbReference type="NCBI Taxonomy" id="236511"/>
    <lineage>
        <taxon>Bacteria</taxon>
        <taxon>Bacillati</taxon>
        <taxon>Actinomycetota</taxon>
        <taxon>Actinomycetes</taxon>
        <taxon>Mycobacteriales</taxon>
        <taxon>Nocardiaceae</taxon>
        <taxon>Nocardia</taxon>
    </lineage>
</organism>
<dbReference type="Pfam" id="PF13560">
    <property type="entry name" value="HTH_31"/>
    <property type="match status" value="1"/>
</dbReference>